<dbReference type="Gene3D" id="2.30.30.40">
    <property type="entry name" value="SH3 Domains"/>
    <property type="match status" value="1"/>
</dbReference>
<evidence type="ECO:0000313" key="9">
    <source>
        <dbReference type="EnsemblMetazoa" id="XP_030844430"/>
    </source>
</evidence>
<dbReference type="InParanoid" id="A0A7M7P2Z0"/>
<dbReference type="GO" id="GO:0007254">
    <property type="term" value="P:JNK cascade"/>
    <property type="evidence" value="ECO:0000318"/>
    <property type="project" value="GO_Central"/>
</dbReference>
<dbReference type="PROSITE" id="PS01179">
    <property type="entry name" value="PID"/>
    <property type="match status" value="1"/>
</dbReference>
<dbReference type="InterPro" id="IPR006020">
    <property type="entry name" value="PTB/PI_dom"/>
</dbReference>
<dbReference type="KEGG" id="spu:100888505"/>
<organism evidence="9 10">
    <name type="scientific">Strongylocentrotus purpuratus</name>
    <name type="common">Purple sea urchin</name>
    <dbReference type="NCBI Taxonomy" id="7668"/>
    <lineage>
        <taxon>Eukaryota</taxon>
        <taxon>Metazoa</taxon>
        <taxon>Echinodermata</taxon>
        <taxon>Eleutherozoa</taxon>
        <taxon>Echinozoa</taxon>
        <taxon>Echinoidea</taxon>
        <taxon>Euechinoidea</taxon>
        <taxon>Echinacea</taxon>
        <taxon>Camarodonta</taxon>
        <taxon>Echinidea</taxon>
        <taxon>Strongylocentrotidae</taxon>
        <taxon>Strongylocentrotus</taxon>
    </lineage>
</organism>
<keyword evidence="4" id="KW-0963">Cytoplasm</keyword>
<dbReference type="EnsemblMetazoa" id="XM_030988570">
    <property type="protein sequence ID" value="XP_030844430"/>
    <property type="gene ID" value="LOC100888505"/>
</dbReference>
<dbReference type="AlphaFoldDB" id="A0A7M7P2Z0"/>
<dbReference type="InterPro" id="IPR011993">
    <property type="entry name" value="PH-like_dom_sf"/>
</dbReference>
<evidence type="ECO:0000256" key="6">
    <source>
        <dbReference type="SAM" id="MobiDB-lite"/>
    </source>
</evidence>
<evidence type="ECO:0000256" key="1">
    <source>
        <dbReference type="ARBA" id="ARBA00004496"/>
    </source>
</evidence>
<evidence type="ECO:0000259" key="8">
    <source>
        <dbReference type="PROSITE" id="PS50002"/>
    </source>
</evidence>
<reference evidence="10" key="1">
    <citation type="submission" date="2015-02" db="EMBL/GenBank/DDBJ databases">
        <title>Genome sequencing for Strongylocentrotus purpuratus.</title>
        <authorList>
            <person name="Murali S."/>
            <person name="Liu Y."/>
            <person name="Vee V."/>
            <person name="English A."/>
            <person name="Wang M."/>
            <person name="Skinner E."/>
            <person name="Han Y."/>
            <person name="Muzny D.M."/>
            <person name="Worley K.C."/>
            <person name="Gibbs R.A."/>
        </authorList>
    </citation>
    <scope>NUCLEOTIDE SEQUENCE</scope>
</reference>
<dbReference type="SUPFAM" id="SSF50044">
    <property type="entry name" value="SH3-domain"/>
    <property type="match status" value="1"/>
</dbReference>
<dbReference type="PROSITE" id="PS50002">
    <property type="entry name" value="SH3"/>
    <property type="match status" value="1"/>
</dbReference>
<dbReference type="GO" id="GO:0046328">
    <property type="term" value="P:regulation of JNK cascade"/>
    <property type="evidence" value="ECO:0007669"/>
    <property type="project" value="InterPro"/>
</dbReference>
<dbReference type="GO" id="GO:0005078">
    <property type="term" value="F:MAP-kinase scaffold activity"/>
    <property type="evidence" value="ECO:0000318"/>
    <property type="project" value="GO_Central"/>
</dbReference>
<dbReference type="InterPro" id="IPR036028">
    <property type="entry name" value="SH3-like_dom_sf"/>
</dbReference>
<proteinExistence type="inferred from homology"/>
<dbReference type="CDD" id="cd01212">
    <property type="entry name" value="PTB_JIP"/>
    <property type="match status" value="1"/>
</dbReference>
<dbReference type="PANTHER" id="PTHR47437">
    <property type="entry name" value="JNK-INTERACTING PROTEIN 1-LIKE PROTEIN"/>
    <property type="match status" value="1"/>
</dbReference>
<dbReference type="FunFam" id="2.30.30.40:FF:000032">
    <property type="entry name" value="Putative C-Jun-amino-terminal kinase-interacting protein 2"/>
    <property type="match status" value="1"/>
</dbReference>
<dbReference type="Proteomes" id="UP000007110">
    <property type="component" value="Unassembled WGS sequence"/>
</dbReference>
<comment type="subcellular location">
    <subcellularLocation>
        <location evidence="1">Cytoplasm</location>
    </subcellularLocation>
</comment>
<feature type="compositionally biased region" description="Polar residues" evidence="6">
    <location>
        <begin position="55"/>
        <end position="69"/>
    </location>
</feature>
<name>A0A7M7P2Z0_STRPU</name>
<protein>
    <submittedName>
        <fullName evidence="9">Uncharacterized protein</fullName>
    </submittedName>
</protein>
<dbReference type="OrthoDB" id="5965083at2759"/>
<sequence>MPTQASANLQSELLAAEQRPLASPTDESQSPTDNCQPQSSPSPITSPETPVKAVPQSSSQPTRPNQLSLSAATLHRTSAPLPDPVLPHEDVPRPIVDSIAPHFTPFLSNTNLLLQEDSSPESIRKKKTFSIRRAPQFRRPPPPPKEEDHSDDEKPCFQPVTLVIDGELKVQSHKALYRFFPRHDDELLLDKDDAVYVEVKGDDLWYEGINLRTGDEGCFPSRYVRDYTLEVDGEPGAPIKRVHISRFRLQFLGSVETPFHRGNEVLCRAMQKVVMARRMTPELRPPTKCILEISDNGVRMIDQSKPLKPEEKKDSVRKKVEKFLGGKQKEHNYYFSLKNISYCGFHPQSSKYFGFITKHPNDRRFACHVFITENAQSGKPLAEAMGAAFKRFYAEFLDYTNPTEDIYLE</sequence>
<feature type="compositionally biased region" description="Polar residues" evidence="6">
    <location>
        <begin position="1"/>
        <end position="11"/>
    </location>
</feature>
<evidence type="ECO:0000256" key="5">
    <source>
        <dbReference type="PROSITE-ProRule" id="PRU00192"/>
    </source>
</evidence>
<reference evidence="9" key="2">
    <citation type="submission" date="2021-01" db="UniProtKB">
        <authorList>
            <consortium name="EnsemblMetazoa"/>
        </authorList>
    </citation>
    <scope>IDENTIFICATION</scope>
</reference>
<dbReference type="Pfam" id="PF00640">
    <property type="entry name" value="PID"/>
    <property type="match status" value="1"/>
</dbReference>
<feature type="compositionally biased region" description="Low complexity" evidence="6">
    <location>
        <begin position="36"/>
        <end position="50"/>
    </location>
</feature>
<dbReference type="InterPro" id="IPR047178">
    <property type="entry name" value="JIP1_scaffold"/>
</dbReference>
<feature type="domain" description="SH3" evidence="8">
    <location>
        <begin position="168"/>
        <end position="229"/>
    </location>
</feature>
<dbReference type="SMART" id="SM00462">
    <property type="entry name" value="PTB"/>
    <property type="match status" value="1"/>
</dbReference>
<accession>A0A7M7P2Z0</accession>
<dbReference type="GO" id="GO:0008432">
    <property type="term" value="F:JUN kinase binding"/>
    <property type="evidence" value="ECO:0000318"/>
    <property type="project" value="GO_Central"/>
</dbReference>
<dbReference type="GeneID" id="100888505"/>
<keyword evidence="10" id="KW-1185">Reference proteome</keyword>
<dbReference type="InterPro" id="IPR001452">
    <property type="entry name" value="SH3_domain"/>
</dbReference>
<feature type="compositionally biased region" description="Basic and acidic residues" evidence="6">
    <location>
        <begin position="144"/>
        <end position="154"/>
    </location>
</feature>
<keyword evidence="3 5" id="KW-0728">SH3 domain</keyword>
<dbReference type="RefSeq" id="XP_030844430.1">
    <property type="nucleotide sequence ID" value="XM_030988570.1"/>
</dbReference>
<dbReference type="SMART" id="SM00326">
    <property type="entry name" value="SH3"/>
    <property type="match status" value="1"/>
</dbReference>
<feature type="region of interest" description="Disordered" evidence="6">
    <location>
        <begin position="118"/>
        <end position="154"/>
    </location>
</feature>
<dbReference type="SUPFAM" id="SSF50729">
    <property type="entry name" value="PH domain-like"/>
    <property type="match status" value="1"/>
</dbReference>
<evidence type="ECO:0000256" key="3">
    <source>
        <dbReference type="ARBA" id="ARBA00022443"/>
    </source>
</evidence>
<evidence type="ECO:0000313" key="10">
    <source>
        <dbReference type="Proteomes" id="UP000007110"/>
    </source>
</evidence>
<dbReference type="Gene3D" id="2.30.29.30">
    <property type="entry name" value="Pleckstrin-homology domain (PH domain)/Phosphotyrosine-binding domain (PTB)"/>
    <property type="match status" value="1"/>
</dbReference>
<feature type="domain" description="PID" evidence="7">
    <location>
        <begin position="247"/>
        <end position="398"/>
    </location>
</feature>
<comment type="similarity">
    <text evidence="2">Belongs to the JIP scaffold family.</text>
</comment>
<dbReference type="Pfam" id="PF14604">
    <property type="entry name" value="SH3_9"/>
    <property type="match status" value="1"/>
</dbReference>
<dbReference type="GO" id="GO:0005737">
    <property type="term" value="C:cytoplasm"/>
    <property type="evidence" value="ECO:0000318"/>
    <property type="project" value="GO_Central"/>
</dbReference>
<feature type="compositionally biased region" description="Polar residues" evidence="6">
    <location>
        <begin position="25"/>
        <end position="35"/>
    </location>
</feature>
<evidence type="ECO:0000256" key="4">
    <source>
        <dbReference type="ARBA" id="ARBA00022490"/>
    </source>
</evidence>
<feature type="region of interest" description="Disordered" evidence="6">
    <location>
        <begin position="1"/>
        <end position="69"/>
    </location>
</feature>
<dbReference type="PANTHER" id="PTHR47437:SF4">
    <property type="entry name" value="JNK-INTERACTING PROTEIN 1-LIKE PROTEIN"/>
    <property type="match status" value="1"/>
</dbReference>
<evidence type="ECO:0000259" key="7">
    <source>
        <dbReference type="PROSITE" id="PS01179"/>
    </source>
</evidence>
<evidence type="ECO:0000256" key="2">
    <source>
        <dbReference type="ARBA" id="ARBA00009866"/>
    </source>
</evidence>